<feature type="region of interest" description="Disordered" evidence="1">
    <location>
        <begin position="1"/>
        <end position="33"/>
    </location>
</feature>
<name>A0AAV6J1W2_9ERIC</name>
<accession>A0AAV6J1W2</accession>
<comment type="caution">
    <text evidence="2">The sequence shown here is derived from an EMBL/GenBank/DDBJ whole genome shotgun (WGS) entry which is preliminary data.</text>
</comment>
<protein>
    <submittedName>
        <fullName evidence="2">Uncharacterized protein</fullName>
    </submittedName>
</protein>
<evidence type="ECO:0000256" key="1">
    <source>
        <dbReference type="SAM" id="MobiDB-lite"/>
    </source>
</evidence>
<evidence type="ECO:0000313" key="3">
    <source>
        <dbReference type="Proteomes" id="UP000823749"/>
    </source>
</evidence>
<feature type="compositionally biased region" description="Polar residues" evidence="1">
    <location>
        <begin position="1"/>
        <end position="17"/>
    </location>
</feature>
<organism evidence="2 3">
    <name type="scientific">Rhododendron griersonianum</name>
    <dbReference type="NCBI Taxonomy" id="479676"/>
    <lineage>
        <taxon>Eukaryota</taxon>
        <taxon>Viridiplantae</taxon>
        <taxon>Streptophyta</taxon>
        <taxon>Embryophyta</taxon>
        <taxon>Tracheophyta</taxon>
        <taxon>Spermatophyta</taxon>
        <taxon>Magnoliopsida</taxon>
        <taxon>eudicotyledons</taxon>
        <taxon>Gunneridae</taxon>
        <taxon>Pentapetalae</taxon>
        <taxon>asterids</taxon>
        <taxon>Ericales</taxon>
        <taxon>Ericaceae</taxon>
        <taxon>Ericoideae</taxon>
        <taxon>Rhodoreae</taxon>
        <taxon>Rhododendron</taxon>
    </lineage>
</organism>
<feature type="compositionally biased region" description="Polar residues" evidence="1">
    <location>
        <begin position="57"/>
        <end position="66"/>
    </location>
</feature>
<dbReference type="AlphaFoldDB" id="A0AAV6J1W2"/>
<dbReference type="PANTHER" id="PTHR33730">
    <property type="entry name" value="OS05G0542732 PROTEIN-RELATED"/>
    <property type="match status" value="1"/>
</dbReference>
<keyword evidence="3" id="KW-1185">Reference proteome</keyword>
<sequence>MTTLQRSSVSFRRQGSSGRIWDDQLRNLHPPKSGELLATSIAFDKSQPEREIPNPPSSAATPQPSENKVNPSVPLPPPKSKSKRTFAIFRCCVGSPA</sequence>
<gene>
    <name evidence="2" type="ORF">RHGRI_022967</name>
</gene>
<proteinExistence type="predicted"/>
<evidence type="ECO:0000313" key="2">
    <source>
        <dbReference type="EMBL" id="KAG5535032.1"/>
    </source>
</evidence>
<feature type="region of interest" description="Disordered" evidence="1">
    <location>
        <begin position="45"/>
        <end position="82"/>
    </location>
</feature>
<dbReference type="Proteomes" id="UP000823749">
    <property type="component" value="Chromosome 8"/>
</dbReference>
<reference evidence="2" key="1">
    <citation type="submission" date="2020-08" db="EMBL/GenBank/DDBJ databases">
        <title>Plant Genome Project.</title>
        <authorList>
            <person name="Zhang R.-G."/>
        </authorList>
    </citation>
    <scope>NUCLEOTIDE SEQUENCE</scope>
    <source>
        <strain evidence="2">WSP0</strain>
        <tissue evidence="2">Leaf</tissue>
    </source>
</reference>
<dbReference type="InterPro" id="IPR031421">
    <property type="entry name" value="DUF4666"/>
</dbReference>
<dbReference type="EMBL" id="JACTNZ010000008">
    <property type="protein sequence ID" value="KAG5535032.1"/>
    <property type="molecule type" value="Genomic_DNA"/>
</dbReference>
<dbReference type="Pfam" id="PF15697">
    <property type="entry name" value="DUF4666"/>
    <property type="match status" value="1"/>
</dbReference>